<dbReference type="EMBL" id="JAANIU010011915">
    <property type="protein sequence ID" value="KAG1530737.1"/>
    <property type="molecule type" value="Genomic_DNA"/>
</dbReference>
<accession>A0A9P6XRH9</accession>
<dbReference type="AlphaFoldDB" id="A0A9P6XRH9"/>
<proteinExistence type="predicted"/>
<organism evidence="1 2">
    <name type="scientific">Rhizopus delemar</name>
    <dbReference type="NCBI Taxonomy" id="936053"/>
    <lineage>
        <taxon>Eukaryota</taxon>
        <taxon>Fungi</taxon>
        <taxon>Fungi incertae sedis</taxon>
        <taxon>Mucoromycota</taxon>
        <taxon>Mucoromycotina</taxon>
        <taxon>Mucoromycetes</taxon>
        <taxon>Mucorales</taxon>
        <taxon>Mucorineae</taxon>
        <taxon>Rhizopodaceae</taxon>
        <taxon>Rhizopus</taxon>
    </lineage>
</organism>
<comment type="caution">
    <text evidence="1">The sequence shown here is derived from an EMBL/GenBank/DDBJ whole genome shotgun (WGS) entry which is preliminary data.</text>
</comment>
<protein>
    <submittedName>
        <fullName evidence="1">Uncharacterized protein</fullName>
    </submittedName>
</protein>
<keyword evidence="2" id="KW-1185">Reference proteome</keyword>
<gene>
    <name evidence="1" type="ORF">G6F50_017118</name>
</gene>
<sequence length="85" mass="9578">MVSCELTRALMRRITPASFAAWQQLRVIQRLPVGQQVLARHHRRQLAMAAGEHLQAVMAEIRTGGHIGVAVQHGAERRLGRVFFQ</sequence>
<evidence type="ECO:0000313" key="2">
    <source>
        <dbReference type="Proteomes" id="UP000740926"/>
    </source>
</evidence>
<dbReference type="Proteomes" id="UP000740926">
    <property type="component" value="Unassembled WGS sequence"/>
</dbReference>
<evidence type="ECO:0000313" key="1">
    <source>
        <dbReference type="EMBL" id="KAG1530737.1"/>
    </source>
</evidence>
<name>A0A9P6XRH9_9FUNG</name>
<reference evidence="1 2" key="1">
    <citation type="journal article" date="2020" name="Microb. Genom.">
        <title>Genetic diversity of clinical and environmental Mucorales isolates obtained from an investigation of mucormycosis cases among solid organ transplant recipients.</title>
        <authorList>
            <person name="Nguyen M.H."/>
            <person name="Kaul D."/>
            <person name="Muto C."/>
            <person name="Cheng S.J."/>
            <person name="Richter R.A."/>
            <person name="Bruno V.M."/>
            <person name="Liu G."/>
            <person name="Beyhan S."/>
            <person name="Sundermann A.J."/>
            <person name="Mounaud S."/>
            <person name="Pasculle A.W."/>
            <person name="Nierman W.C."/>
            <person name="Driscoll E."/>
            <person name="Cumbie R."/>
            <person name="Clancy C.J."/>
            <person name="Dupont C.L."/>
        </authorList>
    </citation>
    <scope>NUCLEOTIDE SEQUENCE [LARGE SCALE GENOMIC DNA]</scope>
    <source>
        <strain evidence="1 2">GL24</strain>
    </source>
</reference>